<proteinExistence type="predicted"/>
<dbReference type="Pfam" id="PF10646">
    <property type="entry name" value="Germane"/>
    <property type="match status" value="1"/>
</dbReference>
<organism evidence="3">
    <name type="scientific">bioreactor metagenome</name>
    <dbReference type="NCBI Taxonomy" id="1076179"/>
    <lineage>
        <taxon>unclassified sequences</taxon>
        <taxon>metagenomes</taxon>
        <taxon>ecological metagenomes</taxon>
    </lineage>
</organism>
<sequence length="432" mass="46868">MEALARGPSGGVLRPSLPDNMSLERVELSQDACNVYLLSSSLPDARAWLIARAAVAATINEAEGVGSINLYLNGVEPGLNGRALGAISPIAEGLDTYVASMQQEYDTWYTEAGTEAGSFEERTATLYFTDFEGKLLIARNSTVNYDRSEDEAGIAALLVAKLLDGDTSLEPVMPADMTLAEPPVITPEEEMLASLFPPSEDGDTPHPQDPNQEGPGKIIITLRFKHPSYDYDPNILAGALTMTIAGYIPNVAGLVISVQQKDGTYHNLAGAAGYFARTDFTDFIGSSIYLPFPDAEGSMLHRVPRAVSSKISYDPRMRLEELFKGPADPGVLYPLFSAEDINSVYVTGNLAVLNWKSGFSEKLVALIHTDESNLPADRRERLFIYSVVNAITEIPGIQRVWMLEDGKKLGTIKDIYLGNALLRNPGIMIDDG</sequence>
<reference evidence="3" key="1">
    <citation type="submission" date="2019-08" db="EMBL/GenBank/DDBJ databases">
        <authorList>
            <person name="Kucharzyk K."/>
            <person name="Murdoch R.W."/>
            <person name="Higgins S."/>
            <person name="Loffler F."/>
        </authorList>
    </citation>
    <scope>NUCLEOTIDE SEQUENCE</scope>
</reference>
<evidence type="ECO:0000313" key="3">
    <source>
        <dbReference type="EMBL" id="MPM60070.1"/>
    </source>
</evidence>
<gene>
    <name evidence="3" type="ORF">SDC9_106917</name>
</gene>
<dbReference type="EMBL" id="VSSQ01017611">
    <property type="protein sequence ID" value="MPM60070.1"/>
    <property type="molecule type" value="Genomic_DNA"/>
</dbReference>
<feature type="region of interest" description="Disordered" evidence="1">
    <location>
        <begin position="195"/>
        <end position="215"/>
    </location>
</feature>
<dbReference type="InterPro" id="IPR019606">
    <property type="entry name" value="GerMN"/>
</dbReference>
<accession>A0A645B3N3</accession>
<name>A0A645B3N3_9ZZZZ</name>
<dbReference type="SMART" id="SM00909">
    <property type="entry name" value="Germane"/>
    <property type="match status" value="2"/>
</dbReference>
<dbReference type="AlphaFoldDB" id="A0A645B3N3"/>
<evidence type="ECO:0000259" key="2">
    <source>
        <dbReference type="SMART" id="SM00909"/>
    </source>
</evidence>
<protein>
    <recommendedName>
        <fullName evidence="2">GerMN domain-containing protein</fullName>
    </recommendedName>
</protein>
<feature type="domain" description="GerMN" evidence="2">
    <location>
        <begin position="1"/>
        <end position="81"/>
    </location>
</feature>
<evidence type="ECO:0000256" key="1">
    <source>
        <dbReference type="SAM" id="MobiDB-lite"/>
    </source>
</evidence>
<feature type="domain" description="GerMN" evidence="2">
    <location>
        <begin position="315"/>
        <end position="413"/>
    </location>
</feature>
<comment type="caution">
    <text evidence="3">The sequence shown here is derived from an EMBL/GenBank/DDBJ whole genome shotgun (WGS) entry which is preliminary data.</text>
</comment>